<dbReference type="InterPro" id="IPR000620">
    <property type="entry name" value="EamA_dom"/>
</dbReference>
<evidence type="ECO:0000313" key="13">
    <source>
        <dbReference type="EMBL" id="NYF51959.1"/>
    </source>
</evidence>
<dbReference type="Gene3D" id="1.10.3730.20">
    <property type="match status" value="1"/>
</dbReference>
<evidence type="ECO:0000256" key="9">
    <source>
        <dbReference type="ARBA" id="ARBA00023098"/>
    </source>
</evidence>
<dbReference type="GO" id="GO:0022857">
    <property type="term" value="F:transmembrane transporter activity"/>
    <property type="evidence" value="ECO:0007669"/>
    <property type="project" value="InterPro"/>
</dbReference>
<reference evidence="13 14" key="1">
    <citation type="submission" date="2020-07" db="EMBL/GenBank/DDBJ databases">
        <title>Genomic Encyclopedia of Type Strains, Phase IV (KMG-V): Genome sequencing to study the core and pangenomes of soil and plant-associated prokaryotes.</title>
        <authorList>
            <person name="Whitman W."/>
        </authorList>
    </citation>
    <scope>NUCLEOTIDE SEQUENCE [LARGE SCALE GENOMIC DNA]</scope>
    <source>
        <strain evidence="13 14">M8UP30</strain>
    </source>
</reference>
<accession>A0A7Y9T544</accession>
<evidence type="ECO:0000259" key="12">
    <source>
        <dbReference type="Pfam" id="PF00892"/>
    </source>
</evidence>
<keyword evidence="6 11" id="KW-0812">Transmembrane</keyword>
<keyword evidence="8 11" id="KW-1133">Transmembrane helix</keyword>
<dbReference type="PANTHER" id="PTHR30561">
    <property type="entry name" value="SMR FAMILY PROTON-DEPENDENT DRUG EFFLUX TRANSPORTER SUGE"/>
    <property type="match status" value="1"/>
</dbReference>
<keyword evidence="7" id="KW-0448">Lipopolysaccharide biosynthesis</keyword>
<protein>
    <submittedName>
        <fullName evidence="13">Drug/metabolite transporter (DMT)-like permease</fullName>
    </submittedName>
</protein>
<evidence type="ECO:0000256" key="6">
    <source>
        <dbReference type="ARBA" id="ARBA00022692"/>
    </source>
</evidence>
<dbReference type="Pfam" id="PF00892">
    <property type="entry name" value="EamA"/>
    <property type="match status" value="1"/>
</dbReference>
<keyword evidence="2" id="KW-1003">Cell membrane</keyword>
<comment type="caution">
    <text evidence="13">The sequence shown here is derived from an EMBL/GenBank/DDBJ whole genome shotgun (WGS) entry which is preliminary data.</text>
</comment>
<dbReference type="EMBL" id="JACCCV010000001">
    <property type="protein sequence ID" value="NYF51959.1"/>
    <property type="molecule type" value="Genomic_DNA"/>
</dbReference>
<feature type="transmembrane region" description="Helical" evidence="11">
    <location>
        <begin position="122"/>
        <end position="139"/>
    </location>
</feature>
<keyword evidence="4" id="KW-0997">Cell inner membrane</keyword>
<keyword evidence="9" id="KW-0443">Lipid metabolism</keyword>
<evidence type="ECO:0000256" key="8">
    <source>
        <dbReference type="ARBA" id="ARBA00022989"/>
    </source>
</evidence>
<evidence type="ECO:0000256" key="10">
    <source>
        <dbReference type="ARBA" id="ARBA00023136"/>
    </source>
</evidence>
<dbReference type="SUPFAM" id="SSF103481">
    <property type="entry name" value="Multidrug resistance efflux transporter EmrE"/>
    <property type="match status" value="1"/>
</dbReference>
<name>A0A7Y9T544_9BACT</name>
<evidence type="ECO:0000313" key="14">
    <source>
        <dbReference type="Proteomes" id="UP000534186"/>
    </source>
</evidence>
<feature type="transmembrane region" description="Helical" evidence="11">
    <location>
        <begin position="68"/>
        <end position="89"/>
    </location>
</feature>
<feature type="transmembrane region" description="Helical" evidence="11">
    <location>
        <begin position="96"/>
        <end position="116"/>
    </location>
</feature>
<feature type="domain" description="EamA" evidence="12">
    <location>
        <begin position="67"/>
        <end position="138"/>
    </location>
</feature>
<comment type="subcellular location">
    <subcellularLocation>
        <location evidence="1">Cell membrane</location>
        <topology evidence="1">Multi-pass membrane protein</topology>
    </subcellularLocation>
</comment>
<keyword evidence="3" id="KW-0444">Lipid biosynthesis</keyword>
<gene>
    <name evidence="13" type="ORF">HDF12_002324</name>
</gene>
<keyword evidence="10 11" id="KW-0472">Membrane</keyword>
<dbReference type="AlphaFoldDB" id="A0A7Y9T544"/>
<feature type="transmembrane region" description="Helical" evidence="11">
    <location>
        <begin position="27"/>
        <end position="48"/>
    </location>
</feature>
<dbReference type="Proteomes" id="UP000534186">
    <property type="component" value="Unassembled WGS sequence"/>
</dbReference>
<dbReference type="GO" id="GO:0009103">
    <property type="term" value="P:lipopolysaccharide biosynthetic process"/>
    <property type="evidence" value="ECO:0007669"/>
    <property type="project" value="UniProtKB-KW"/>
</dbReference>
<evidence type="ECO:0000256" key="1">
    <source>
        <dbReference type="ARBA" id="ARBA00004651"/>
    </source>
</evidence>
<dbReference type="InterPro" id="IPR000390">
    <property type="entry name" value="Small_drug/metabolite_transptr"/>
</dbReference>
<sequence length="156" mass="16846">MLAAFSSLSPLERIDHEMQHTLTPRRWLVLIAVMLGASIGDALLGIGMKQLGPVSLHHLGALLLALKSPWIISGILVLLGFMACYMTALSWADITFVLPATAFGNVIVTILSRFWLHEHVSRSRWLGVALIVIGVGFVANGPSRTEHAAAEVEALT</sequence>
<evidence type="ECO:0000256" key="2">
    <source>
        <dbReference type="ARBA" id="ARBA00022475"/>
    </source>
</evidence>
<evidence type="ECO:0000256" key="5">
    <source>
        <dbReference type="ARBA" id="ARBA00022556"/>
    </source>
</evidence>
<dbReference type="GO" id="GO:0005886">
    <property type="term" value="C:plasma membrane"/>
    <property type="evidence" value="ECO:0007669"/>
    <property type="project" value="UniProtKB-SubCell"/>
</dbReference>
<dbReference type="GO" id="GO:0009245">
    <property type="term" value="P:lipid A biosynthetic process"/>
    <property type="evidence" value="ECO:0007669"/>
    <property type="project" value="UniProtKB-KW"/>
</dbReference>
<evidence type="ECO:0000256" key="3">
    <source>
        <dbReference type="ARBA" id="ARBA00022516"/>
    </source>
</evidence>
<organism evidence="13 14">
    <name type="scientific">Tunturiibacter lichenicola</name>
    <dbReference type="NCBI Taxonomy" id="2051959"/>
    <lineage>
        <taxon>Bacteria</taxon>
        <taxon>Pseudomonadati</taxon>
        <taxon>Acidobacteriota</taxon>
        <taxon>Terriglobia</taxon>
        <taxon>Terriglobales</taxon>
        <taxon>Acidobacteriaceae</taxon>
        <taxon>Tunturiibacter</taxon>
    </lineage>
</organism>
<evidence type="ECO:0000256" key="7">
    <source>
        <dbReference type="ARBA" id="ARBA00022985"/>
    </source>
</evidence>
<evidence type="ECO:0000256" key="4">
    <source>
        <dbReference type="ARBA" id="ARBA00022519"/>
    </source>
</evidence>
<proteinExistence type="predicted"/>
<dbReference type="InterPro" id="IPR037185">
    <property type="entry name" value="EmrE-like"/>
</dbReference>
<dbReference type="PANTHER" id="PTHR30561:SF9">
    <property type="entry name" value="4-AMINO-4-DEOXY-L-ARABINOSE-PHOSPHOUNDECAPRENOL FLIPPASE SUBUNIT ARNF-RELATED"/>
    <property type="match status" value="1"/>
</dbReference>
<keyword evidence="5" id="KW-0441">Lipid A biosynthesis</keyword>
<evidence type="ECO:0000256" key="11">
    <source>
        <dbReference type="SAM" id="Phobius"/>
    </source>
</evidence>